<dbReference type="Pfam" id="PF00404">
    <property type="entry name" value="Dockerin_1"/>
    <property type="match status" value="1"/>
</dbReference>
<dbReference type="InterPro" id="IPR050131">
    <property type="entry name" value="Peptidase_S8_subtilisin-like"/>
</dbReference>
<evidence type="ECO:0000256" key="6">
    <source>
        <dbReference type="PIRSR" id="PIRSR615500-1"/>
    </source>
</evidence>
<evidence type="ECO:0000256" key="7">
    <source>
        <dbReference type="PROSITE-ProRule" id="PRU01240"/>
    </source>
</evidence>
<dbReference type="Proteomes" id="UP000182192">
    <property type="component" value="Unassembled WGS sequence"/>
</dbReference>
<evidence type="ECO:0000313" key="10">
    <source>
        <dbReference type="EMBL" id="SFD23526.1"/>
    </source>
</evidence>
<name>A0A1I1QN40_RUMAL</name>
<evidence type="ECO:0000313" key="11">
    <source>
        <dbReference type="Proteomes" id="UP000182192"/>
    </source>
</evidence>
<dbReference type="PROSITE" id="PS00018">
    <property type="entry name" value="EF_HAND_1"/>
    <property type="match status" value="1"/>
</dbReference>
<dbReference type="PROSITE" id="PS51892">
    <property type="entry name" value="SUBTILASE"/>
    <property type="match status" value="1"/>
</dbReference>
<dbReference type="RefSeq" id="WP_074963223.1">
    <property type="nucleotide sequence ID" value="NZ_FOKQ01000050.1"/>
</dbReference>
<evidence type="ECO:0000256" key="5">
    <source>
        <dbReference type="ARBA" id="ARBA00022825"/>
    </source>
</evidence>
<evidence type="ECO:0000256" key="4">
    <source>
        <dbReference type="ARBA" id="ARBA00022801"/>
    </source>
</evidence>
<dbReference type="InterPro" id="IPR010435">
    <property type="entry name" value="C5a/SBT2-like_Fn3"/>
</dbReference>
<keyword evidence="4 7" id="KW-0378">Hydrolase</keyword>
<dbReference type="InterPro" id="IPR036439">
    <property type="entry name" value="Dockerin_dom_sf"/>
</dbReference>
<dbReference type="GO" id="GO:0004553">
    <property type="term" value="F:hydrolase activity, hydrolyzing O-glycosyl compounds"/>
    <property type="evidence" value="ECO:0007669"/>
    <property type="project" value="InterPro"/>
</dbReference>
<dbReference type="CDD" id="cd14256">
    <property type="entry name" value="Dockerin_I"/>
    <property type="match status" value="1"/>
</dbReference>
<dbReference type="InterPro" id="IPR046450">
    <property type="entry name" value="PA_dom_sf"/>
</dbReference>
<dbReference type="InterPro" id="IPR022398">
    <property type="entry name" value="Peptidase_S8_His-AS"/>
</dbReference>
<accession>A0A1I1QN40</accession>
<dbReference type="Gene3D" id="1.10.1330.10">
    <property type="entry name" value="Dockerin domain"/>
    <property type="match status" value="1"/>
</dbReference>
<dbReference type="InterPro" id="IPR000209">
    <property type="entry name" value="Peptidase_S8/S53_dom"/>
</dbReference>
<proteinExistence type="inferred from homology"/>
<dbReference type="Pfam" id="PF06280">
    <property type="entry name" value="fn3_5"/>
    <property type="match status" value="1"/>
</dbReference>
<dbReference type="EMBL" id="FOKQ01000050">
    <property type="protein sequence ID" value="SFD23526.1"/>
    <property type="molecule type" value="Genomic_DNA"/>
</dbReference>
<dbReference type="SUPFAM" id="SSF52743">
    <property type="entry name" value="Subtilisin-like"/>
    <property type="match status" value="1"/>
</dbReference>
<dbReference type="InterPro" id="IPR036852">
    <property type="entry name" value="Peptidase_S8/S53_dom_sf"/>
</dbReference>
<feature type="active site" description="Charge relay system" evidence="6 7">
    <location>
        <position position="246"/>
    </location>
</feature>
<dbReference type="InterPro" id="IPR023828">
    <property type="entry name" value="Peptidase_S8_Ser-AS"/>
</dbReference>
<dbReference type="InterPro" id="IPR016134">
    <property type="entry name" value="Dockerin_dom"/>
</dbReference>
<feature type="active site" description="Charge relay system" evidence="6 7">
    <location>
        <position position="563"/>
    </location>
</feature>
<evidence type="ECO:0000259" key="9">
    <source>
        <dbReference type="PROSITE" id="PS51766"/>
    </source>
</evidence>
<dbReference type="PANTHER" id="PTHR43806">
    <property type="entry name" value="PEPTIDASE S8"/>
    <property type="match status" value="1"/>
</dbReference>
<evidence type="ECO:0000256" key="1">
    <source>
        <dbReference type="ARBA" id="ARBA00011073"/>
    </source>
</evidence>
<dbReference type="InterPro" id="IPR015500">
    <property type="entry name" value="Peptidase_S8_subtilisin-rel"/>
</dbReference>
<dbReference type="PRINTS" id="PR00723">
    <property type="entry name" value="SUBTILISIN"/>
</dbReference>
<dbReference type="GO" id="GO:0000272">
    <property type="term" value="P:polysaccharide catabolic process"/>
    <property type="evidence" value="ECO:0007669"/>
    <property type="project" value="InterPro"/>
</dbReference>
<dbReference type="Gene3D" id="2.60.40.1710">
    <property type="entry name" value="Subtilisin-like superfamily"/>
    <property type="match status" value="1"/>
</dbReference>
<dbReference type="PROSITE" id="PS51766">
    <property type="entry name" value="DOCKERIN"/>
    <property type="match status" value="1"/>
</dbReference>
<dbReference type="InterPro" id="IPR018247">
    <property type="entry name" value="EF_Hand_1_Ca_BS"/>
</dbReference>
<comment type="similarity">
    <text evidence="1 7">Belongs to the peptidase S8 family.</text>
</comment>
<feature type="signal peptide" evidence="8">
    <location>
        <begin position="1"/>
        <end position="30"/>
    </location>
</feature>
<feature type="active site" description="Charge relay system" evidence="6 7">
    <location>
        <position position="172"/>
    </location>
</feature>
<sequence length="1306" mass="142673">MNKELFKRMTGLISALAITASSVLPSAAQAVETADNGTEYNDIIHVIVELYGDPILAADTGDMGSDYLDTTDAQRRSHQLEDLRKNAFSEILSIYPDAELDFNYDAVFNGFSCTLPSELLDEAEALPAIKNVSVSHKNQAPDLYESLDCTGAYSFSSKTGLTGKGKVIAVIDTELKTTHEMFAPLMDISSVKLTKADIADAAKNRNLNFDIDPDSAYVSSKIPYAISLVNTKNCYKVDSNKDSMYHGTHVCGIAAGNRVSPYMEQFEDYRDMSGVAPDAQLIFMAGFTQYLDERPTINDNVAVAGIEDAIKLGADVVSLSFGGTYFDDEQIELYNTVLENADNAGVVVCAAAGNSGWPSHTTGDVDRSTLDSPGLMDDMFTVAAASVISTELNIIKLADGTKLPCSILAPKPVNKDTEYEFVYCGTGSEEELKSAGVEGKIALVDEFNDDDDFTAIAEAADKAGAAGLMFCSDDEFYYVGCYESDDFFTIGVNIDGSNLIKAQEDHRLFFRTNTFMDYFLKDMAYFSSHGGLETLELKPDISTPGDNIYSASYSGYTYMDGTSMATPFAAGCSALAEQYIEEQGWDVSGSEKVRLVKNLLMNTADPIRESGVPYSPRIQGAGLVNLEELANCTVTMTNSGKASVCLGDMVGDEFSFDVTLHNYGSSDVVFNSAELEMTHETTEASDLCNGDAISDIPAALGAAASFSADTVTVPAGGEATLTVSVTIDADDAAALNSIFENGWFTEGYLTLSGAENCCDVSIPITGFHGDWNAPPIIGEDYAADNTRLIENVLEQYLFSTNIPASVSIAKALTLYKNRSAEDYCPDLDPAPRHGYVISQSAVSTEESPELMRYGIVPKRSCIIKGYTLTDENGNVVYTEEINEEGFADSEKDLFIFQDDILKSGRYTLDITSELLQSRGEKVQQKKSIEITVDNDPPELSDVSIKKENGKKILTVTAKDPELEGFYITGTGKGCVKGSSNKRGYTSDDFKNVFQYFEPCALYVSDPERGAGSYSKNSTSSATLNEILFDIWQDNTYDLGYNFIDAVPAEPDENGCMTIEYDVTDLTDYTISIADRGYNIVSYSEDAPLVSNIPGIIEAKEDSPVSKLTPPTYTFDGEVTSEGWEYYNYYAGEWIPLKASDLLHSRLHGVKIRYAVYSGNKAGYSNSALIYITDRMMIHVSVYSDGQLLMDDMMLPGGNLDREMFNYDPNTSYRVVMEAEGYVTRIMEFKGQNSPDDLDIYLYHLGDTNGDKTVNISDITRTAAFVKGKKMLSDYEQKVADVNRDGKVNITDIIRLAARVKGKRNFS</sequence>
<evidence type="ECO:0000256" key="3">
    <source>
        <dbReference type="ARBA" id="ARBA00022729"/>
    </source>
</evidence>
<protein>
    <submittedName>
        <fullName evidence="10">Lactocepin</fullName>
    </submittedName>
</protein>
<gene>
    <name evidence="10" type="ORF">SAMN02910406_03457</name>
</gene>
<reference evidence="10 11" key="1">
    <citation type="submission" date="2016-10" db="EMBL/GenBank/DDBJ databases">
        <authorList>
            <person name="de Groot N.N."/>
        </authorList>
    </citation>
    <scope>NUCLEOTIDE SEQUENCE [LARGE SCALE GENOMIC DNA]</scope>
    <source>
        <strain evidence="10 11">AR67</strain>
    </source>
</reference>
<keyword evidence="3 8" id="KW-0732">Signal</keyword>
<dbReference type="Gene3D" id="3.50.30.30">
    <property type="match status" value="1"/>
</dbReference>
<dbReference type="OrthoDB" id="1813783at2"/>
<organism evidence="10 11">
    <name type="scientific">Ruminococcus albus</name>
    <dbReference type="NCBI Taxonomy" id="1264"/>
    <lineage>
        <taxon>Bacteria</taxon>
        <taxon>Bacillati</taxon>
        <taxon>Bacillota</taxon>
        <taxon>Clostridia</taxon>
        <taxon>Eubacteriales</taxon>
        <taxon>Oscillospiraceae</taxon>
        <taxon>Ruminococcus</taxon>
    </lineage>
</organism>
<dbReference type="PROSITE" id="PS00137">
    <property type="entry name" value="SUBTILASE_HIS"/>
    <property type="match status" value="1"/>
</dbReference>
<dbReference type="PANTHER" id="PTHR43806:SF11">
    <property type="entry name" value="CEREVISIN-RELATED"/>
    <property type="match status" value="1"/>
</dbReference>
<dbReference type="PROSITE" id="PS00138">
    <property type="entry name" value="SUBTILASE_SER"/>
    <property type="match status" value="1"/>
</dbReference>
<dbReference type="InterPro" id="IPR002105">
    <property type="entry name" value="Dockerin_1_rpt"/>
</dbReference>
<dbReference type="SUPFAM" id="SSF52025">
    <property type="entry name" value="PA domain"/>
    <property type="match status" value="1"/>
</dbReference>
<dbReference type="GO" id="GO:0004252">
    <property type="term" value="F:serine-type endopeptidase activity"/>
    <property type="evidence" value="ECO:0007669"/>
    <property type="project" value="UniProtKB-UniRule"/>
</dbReference>
<feature type="domain" description="Dockerin" evidence="9">
    <location>
        <begin position="1240"/>
        <end position="1306"/>
    </location>
</feature>
<feature type="chain" id="PRO_5010293132" evidence="8">
    <location>
        <begin position="31"/>
        <end position="1306"/>
    </location>
</feature>
<keyword evidence="5 7" id="KW-0720">Serine protease</keyword>
<evidence type="ECO:0000256" key="2">
    <source>
        <dbReference type="ARBA" id="ARBA00022670"/>
    </source>
</evidence>
<keyword evidence="2 7" id="KW-0645">Protease</keyword>
<evidence type="ECO:0000256" key="8">
    <source>
        <dbReference type="SAM" id="SignalP"/>
    </source>
</evidence>
<dbReference type="GO" id="GO:0016020">
    <property type="term" value="C:membrane"/>
    <property type="evidence" value="ECO:0007669"/>
    <property type="project" value="InterPro"/>
</dbReference>
<dbReference type="Pfam" id="PF00082">
    <property type="entry name" value="Peptidase_S8"/>
    <property type="match status" value="1"/>
</dbReference>
<dbReference type="Gene3D" id="3.40.50.200">
    <property type="entry name" value="Peptidase S8/S53 domain"/>
    <property type="match status" value="1"/>
</dbReference>
<dbReference type="GO" id="GO:0006508">
    <property type="term" value="P:proteolysis"/>
    <property type="evidence" value="ECO:0007669"/>
    <property type="project" value="UniProtKB-KW"/>
</dbReference>
<dbReference type="SUPFAM" id="SSF63446">
    <property type="entry name" value="Type I dockerin domain"/>
    <property type="match status" value="1"/>
</dbReference>